<dbReference type="EMBL" id="AZFA01000013">
    <property type="protein sequence ID" value="KRL66652.1"/>
    <property type="molecule type" value="Genomic_DNA"/>
</dbReference>
<evidence type="ECO:0000313" key="5">
    <source>
        <dbReference type="Proteomes" id="UP000051647"/>
    </source>
</evidence>
<dbReference type="InterPro" id="IPR050624">
    <property type="entry name" value="HTH-type_Tx_Regulator"/>
</dbReference>
<keyword evidence="1 2" id="KW-0238">DNA-binding</keyword>
<keyword evidence="5" id="KW-1185">Reference proteome</keyword>
<dbReference type="SUPFAM" id="SSF46689">
    <property type="entry name" value="Homeodomain-like"/>
    <property type="match status" value="1"/>
</dbReference>
<proteinExistence type="predicted"/>
<sequence length="192" mass="22058">MGLDKRVAKTNDAIQDALVFLAQSMPLEKITVTALAKTAQISRKTFYDRYSDVNDLVSCLRNNVVSRFEEVFVPPLNCNNKKSHQAIIDFLDFAKENRELISVLKTNDSPYVDLAIKRRAKAFENYLIESIHYSPEKATSIAPWLITFYFRGLEHLTGVWLFSKNSLDENDMVKLIDLLFYSPIESIKKDDV</sequence>
<dbReference type="PANTHER" id="PTHR43479:SF7">
    <property type="entry name" value="TETR-FAMILY TRANSCRIPTIONAL REGULATOR"/>
    <property type="match status" value="1"/>
</dbReference>
<dbReference type="STRING" id="1423815.FC27_GL000527"/>
<dbReference type="OrthoDB" id="9810250at2"/>
<dbReference type="PANTHER" id="PTHR43479">
    <property type="entry name" value="ACREF/ENVCD OPERON REPRESSOR-RELATED"/>
    <property type="match status" value="1"/>
</dbReference>
<dbReference type="PATRIC" id="fig|1423815.3.peg.535"/>
<gene>
    <name evidence="4" type="ORF">FC27_GL000527</name>
</gene>
<dbReference type="Proteomes" id="UP000051647">
    <property type="component" value="Unassembled WGS sequence"/>
</dbReference>
<dbReference type="GO" id="GO:0003677">
    <property type="term" value="F:DNA binding"/>
    <property type="evidence" value="ECO:0007669"/>
    <property type="project" value="UniProtKB-UniRule"/>
</dbReference>
<accession>A0A0R1SCD3</accession>
<name>A0A0R1SCD3_9LACO</name>
<dbReference type="Gene3D" id="1.10.357.10">
    <property type="entry name" value="Tetracycline Repressor, domain 2"/>
    <property type="match status" value="1"/>
</dbReference>
<protein>
    <submittedName>
        <fullName evidence="4">TetR family transcriptional regulator</fullName>
    </submittedName>
</protein>
<dbReference type="PROSITE" id="PS50977">
    <property type="entry name" value="HTH_TETR_2"/>
    <property type="match status" value="1"/>
</dbReference>
<feature type="domain" description="HTH tetR-type" evidence="3">
    <location>
        <begin position="8"/>
        <end position="68"/>
    </location>
</feature>
<evidence type="ECO:0000313" key="4">
    <source>
        <dbReference type="EMBL" id="KRL66652.1"/>
    </source>
</evidence>
<dbReference type="eggNOG" id="COG1309">
    <property type="taxonomic scope" value="Bacteria"/>
</dbReference>
<dbReference type="InterPro" id="IPR001647">
    <property type="entry name" value="HTH_TetR"/>
</dbReference>
<evidence type="ECO:0000259" key="3">
    <source>
        <dbReference type="PROSITE" id="PS50977"/>
    </source>
</evidence>
<dbReference type="InterPro" id="IPR009057">
    <property type="entry name" value="Homeodomain-like_sf"/>
</dbReference>
<dbReference type="AlphaFoldDB" id="A0A0R1SCD3"/>
<organism evidence="4 5">
    <name type="scientific">Companilactobacillus versmoldensis DSM 14857 = KCTC 3814</name>
    <dbReference type="NCBI Taxonomy" id="1423815"/>
    <lineage>
        <taxon>Bacteria</taxon>
        <taxon>Bacillati</taxon>
        <taxon>Bacillota</taxon>
        <taxon>Bacilli</taxon>
        <taxon>Lactobacillales</taxon>
        <taxon>Lactobacillaceae</taxon>
        <taxon>Companilactobacillus</taxon>
    </lineage>
</organism>
<dbReference type="RefSeq" id="WP_010624530.1">
    <property type="nucleotide sequence ID" value="NZ_AZFA01000013.1"/>
</dbReference>
<reference evidence="4 5" key="1">
    <citation type="journal article" date="2015" name="Genome Announc.">
        <title>Expanding the biotechnology potential of lactobacilli through comparative genomics of 213 strains and associated genera.</title>
        <authorList>
            <person name="Sun Z."/>
            <person name="Harris H.M."/>
            <person name="McCann A."/>
            <person name="Guo C."/>
            <person name="Argimon S."/>
            <person name="Zhang W."/>
            <person name="Yang X."/>
            <person name="Jeffery I.B."/>
            <person name="Cooney J.C."/>
            <person name="Kagawa T.F."/>
            <person name="Liu W."/>
            <person name="Song Y."/>
            <person name="Salvetti E."/>
            <person name="Wrobel A."/>
            <person name="Rasinkangas P."/>
            <person name="Parkhill J."/>
            <person name="Rea M.C."/>
            <person name="O'Sullivan O."/>
            <person name="Ritari J."/>
            <person name="Douillard F.P."/>
            <person name="Paul Ross R."/>
            <person name="Yang R."/>
            <person name="Briner A.E."/>
            <person name="Felis G.E."/>
            <person name="de Vos W.M."/>
            <person name="Barrangou R."/>
            <person name="Klaenhammer T.R."/>
            <person name="Caufield P.W."/>
            <person name="Cui Y."/>
            <person name="Zhang H."/>
            <person name="O'Toole P.W."/>
        </authorList>
    </citation>
    <scope>NUCLEOTIDE SEQUENCE [LARGE SCALE GENOMIC DNA]</scope>
    <source>
        <strain evidence="4 5">DSM 14857</strain>
    </source>
</reference>
<evidence type="ECO:0000256" key="2">
    <source>
        <dbReference type="PROSITE-ProRule" id="PRU00335"/>
    </source>
</evidence>
<feature type="DNA-binding region" description="H-T-H motif" evidence="2">
    <location>
        <begin position="31"/>
        <end position="50"/>
    </location>
</feature>
<comment type="caution">
    <text evidence="4">The sequence shown here is derived from an EMBL/GenBank/DDBJ whole genome shotgun (WGS) entry which is preliminary data.</text>
</comment>
<evidence type="ECO:0000256" key="1">
    <source>
        <dbReference type="ARBA" id="ARBA00023125"/>
    </source>
</evidence>